<accession>A2BKK1</accession>
<dbReference type="GeneID" id="4781757"/>
<dbReference type="OrthoDB" id="387439at2157"/>
<dbReference type="RefSeq" id="WP_011821830.1">
    <property type="nucleotide sequence ID" value="NC_008818.1"/>
</dbReference>
<dbReference type="AlphaFoldDB" id="A2BKK1"/>
<dbReference type="STRING" id="415426.Hbut_0656"/>
<name>A2BKK1_HYPBU</name>
<evidence type="ECO:0000256" key="1">
    <source>
        <dbReference type="SAM" id="MobiDB-lite"/>
    </source>
</evidence>
<dbReference type="EnsemblBacteria" id="ABM80512">
    <property type="protein sequence ID" value="ABM80512"/>
    <property type="gene ID" value="Hbut_0656"/>
</dbReference>
<feature type="compositionally biased region" description="Low complexity" evidence="1">
    <location>
        <begin position="24"/>
        <end position="38"/>
    </location>
</feature>
<gene>
    <name evidence="3" type="ordered locus">Hbut_0656</name>
</gene>
<organism evidence="3 4">
    <name type="scientific">Hyperthermus butylicus (strain DSM 5456 / JCM 9403 / PLM1-5)</name>
    <dbReference type="NCBI Taxonomy" id="415426"/>
    <lineage>
        <taxon>Archaea</taxon>
        <taxon>Thermoproteota</taxon>
        <taxon>Thermoprotei</taxon>
        <taxon>Desulfurococcales</taxon>
        <taxon>Pyrodictiaceae</taxon>
        <taxon>Hyperthermus</taxon>
    </lineage>
</organism>
<reference evidence="3 4" key="1">
    <citation type="journal article" date="2007" name="Archaea">
        <title>The genome of Hyperthermus butylicus: a sulfur-reducing, peptide fermenting, neutrophilic Crenarchaeote growing up to 108 degrees C.</title>
        <authorList>
            <person name="Brugger K."/>
            <person name="Chen L."/>
            <person name="Stark M."/>
            <person name="Zibat A."/>
            <person name="Redder P."/>
            <person name="Ruepp A."/>
            <person name="Awayez M."/>
            <person name="She Q."/>
            <person name="Garrett R.A."/>
            <person name="Klenk H.P."/>
        </authorList>
    </citation>
    <scope>NUCLEOTIDE SEQUENCE [LARGE SCALE GENOMIC DNA]</scope>
    <source>
        <strain evidence="4">DSM 5456 / JCM 9403 / PLM1-5</strain>
    </source>
</reference>
<dbReference type="Pfam" id="PF09376">
    <property type="entry name" value="NurA"/>
    <property type="match status" value="1"/>
</dbReference>
<evidence type="ECO:0000313" key="3">
    <source>
        <dbReference type="EMBL" id="ABM80512.1"/>
    </source>
</evidence>
<dbReference type="InterPro" id="IPR018977">
    <property type="entry name" value="NurA_domain"/>
</dbReference>
<dbReference type="eggNOG" id="arCOG00287">
    <property type="taxonomic scope" value="Archaea"/>
</dbReference>
<dbReference type="Proteomes" id="UP000002593">
    <property type="component" value="Chromosome"/>
</dbReference>
<dbReference type="EMBL" id="CP000493">
    <property type="protein sequence ID" value="ABM80512.1"/>
    <property type="molecule type" value="Genomic_DNA"/>
</dbReference>
<feature type="region of interest" description="Disordered" evidence="1">
    <location>
        <begin position="24"/>
        <end position="47"/>
    </location>
</feature>
<evidence type="ECO:0000313" key="4">
    <source>
        <dbReference type="Proteomes" id="UP000002593"/>
    </source>
</evidence>
<feature type="domain" description="NurA" evidence="2">
    <location>
        <begin position="85"/>
        <end position="299"/>
    </location>
</feature>
<keyword evidence="4" id="KW-1185">Reference proteome</keyword>
<dbReference type="HOGENOM" id="CLU_779892_0_0_2"/>
<evidence type="ECO:0000259" key="2">
    <source>
        <dbReference type="Pfam" id="PF09376"/>
    </source>
</evidence>
<sequence length="355" mass="37869">MPPPGRVTIWDIAEAAGRLAASLAREPPRPLSRGPPGSQLGEAEASEEQRVGGILDSMAPIRSGDKLWPVMVHSLARVEPEHPGRVYAVDAGSRVLEAYTLRLGVYAGAVAYYDGAFTAGTYPDSTLYPYVPAEAPAASLAASLDDGWSLPGWLASEPLVDPAWLAEALPASLCGASCSLLSNLGYGSGYDPNKMLDENREYLENRLLGWIAERATNDTLVLVDGPLFMTPGLLKTLHTTARSLKGTFTISNAVKLLYTLSYLVNTADRVKIVGIARARGAEVVAIVKRVENSKLLVAALEKVVRDITYTPDVELVEAEASRALRGPYGVGRHRPCSCRATAGGCYQAPSTSYSP</sequence>
<proteinExistence type="predicted"/>
<protein>
    <recommendedName>
        <fullName evidence="2">NurA domain-containing protein</fullName>
    </recommendedName>
</protein>
<dbReference type="KEGG" id="hbu:Hbut_0656"/>